<feature type="compositionally biased region" description="Basic and acidic residues" evidence="1">
    <location>
        <begin position="203"/>
        <end position="218"/>
    </location>
</feature>
<proteinExistence type="predicted"/>
<dbReference type="Proteomes" id="UP001140074">
    <property type="component" value="Unassembled WGS sequence"/>
</dbReference>
<accession>A0A9W8IPX2</accession>
<evidence type="ECO:0000313" key="4">
    <source>
        <dbReference type="Proteomes" id="UP001140074"/>
    </source>
</evidence>
<feature type="transmembrane region" description="Helical" evidence="2">
    <location>
        <begin position="24"/>
        <end position="45"/>
    </location>
</feature>
<organism evidence="3 4">
    <name type="scientific">Coemansia aciculifera</name>
    <dbReference type="NCBI Taxonomy" id="417176"/>
    <lineage>
        <taxon>Eukaryota</taxon>
        <taxon>Fungi</taxon>
        <taxon>Fungi incertae sedis</taxon>
        <taxon>Zoopagomycota</taxon>
        <taxon>Kickxellomycotina</taxon>
        <taxon>Kickxellomycetes</taxon>
        <taxon>Kickxellales</taxon>
        <taxon>Kickxellaceae</taxon>
        <taxon>Coemansia</taxon>
    </lineage>
</organism>
<reference evidence="3" key="1">
    <citation type="submission" date="2022-07" db="EMBL/GenBank/DDBJ databases">
        <title>Phylogenomic reconstructions and comparative analyses of Kickxellomycotina fungi.</title>
        <authorList>
            <person name="Reynolds N.K."/>
            <person name="Stajich J.E."/>
            <person name="Barry K."/>
            <person name="Grigoriev I.V."/>
            <person name="Crous P."/>
            <person name="Smith M.E."/>
        </authorList>
    </citation>
    <scope>NUCLEOTIDE SEQUENCE</scope>
    <source>
        <strain evidence="3">RSA 476</strain>
    </source>
</reference>
<feature type="region of interest" description="Disordered" evidence="1">
    <location>
        <begin position="127"/>
        <end position="150"/>
    </location>
</feature>
<keyword evidence="2" id="KW-1133">Transmembrane helix</keyword>
<keyword evidence="4" id="KW-1185">Reference proteome</keyword>
<feature type="region of interest" description="Disordered" evidence="1">
    <location>
        <begin position="167"/>
        <end position="218"/>
    </location>
</feature>
<sequence>MASDKAISRAQAERDRQSAEKRRFISIAGIGFTASILAAVMLGHRRAHRAAKLAGESIQKDHVNWAARAFGLGTLYAVAFVGCSTAAASYYLQSKGVGSMADFSRTMRSRTTDAMGGRSLQERLGISSREDTEALENADRLLTDPSDTEHGEKKIRFARIKRLLDSNSSGDSTDRVVENDASGPRRLSVGAKMRAAFGFGPKSNEKKEEREDDDVGRH</sequence>
<name>A0A9W8IPX2_9FUNG</name>
<evidence type="ECO:0000256" key="2">
    <source>
        <dbReference type="SAM" id="Phobius"/>
    </source>
</evidence>
<dbReference type="AlphaFoldDB" id="A0A9W8IPX2"/>
<keyword evidence="2" id="KW-0472">Membrane</keyword>
<evidence type="ECO:0000313" key="3">
    <source>
        <dbReference type="EMBL" id="KAJ2865835.1"/>
    </source>
</evidence>
<evidence type="ECO:0000256" key="1">
    <source>
        <dbReference type="SAM" id="MobiDB-lite"/>
    </source>
</evidence>
<keyword evidence="2" id="KW-0812">Transmembrane</keyword>
<dbReference type="EMBL" id="JANBUY010000051">
    <property type="protein sequence ID" value="KAJ2865835.1"/>
    <property type="molecule type" value="Genomic_DNA"/>
</dbReference>
<feature type="transmembrane region" description="Helical" evidence="2">
    <location>
        <begin position="65"/>
        <end position="92"/>
    </location>
</feature>
<feature type="compositionally biased region" description="Basic and acidic residues" evidence="1">
    <location>
        <begin position="128"/>
        <end position="150"/>
    </location>
</feature>
<gene>
    <name evidence="3" type="ORF">GGH94_001967</name>
</gene>
<comment type="caution">
    <text evidence="3">The sequence shown here is derived from an EMBL/GenBank/DDBJ whole genome shotgun (WGS) entry which is preliminary data.</text>
</comment>
<protein>
    <submittedName>
        <fullName evidence="3">Uncharacterized protein</fullName>
    </submittedName>
</protein>